<dbReference type="OrthoDB" id="7156875at2"/>
<dbReference type="SUPFAM" id="SSF50998">
    <property type="entry name" value="Quinoprotein alcohol dehydrogenase-like"/>
    <property type="match status" value="1"/>
</dbReference>
<dbReference type="SUPFAM" id="SSF53300">
    <property type="entry name" value="vWA-like"/>
    <property type="match status" value="1"/>
</dbReference>
<dbReference type="EMBL" id="QEKQ01000009">
    <property type="protein sequence ID" value="PVY70422.1"/>
    <property type="molecule type" value="Genomic_DNA"/>
</dbReference>
<name>A0A2U1CUA4_9GAMM</name>
<dbReference type="Gene3D" id="3.40.50.410">
    <property type="entry name" value="von Willebrand factor, type A domain"/>
    <property type="match status" value="1"/>
</dbReference>
<evidence type="ECO:0000256" key="6">
    <source>
        <dbReference type="ARBA" id="ARBA00023263"/>
    </source>
</evidence>
<keyword evidence="3" id="KW-1029">Fimbrium biogenesis</keyword>
<evidence type="ECO:0000256" key="3">
    <source>
        <dbReference type="ARBA" id="ARBA00022558"/>
    </source>
</evidence>
<dbReference type="RefSeq" id="WP_116919714.1">
    <property type="nucleotide sequence ID" value="NZ_QEKQ01000009.1"/>
</dbReference>
<dbReference type="InterPro" id="IPR008707">
    <property type="entry name" value="B-propeller_PilY1"/>
</dbReference>
<protein>
    <submittedName>
        <fullName evidence="9">Type IV pilus assembly protein PilY1</fullName>
    </submittedName>
</protein>
<sequence>MRYQRMIRNLGIGLLSGFMGAQAAADDTEIFFNIDQNESRPNILFLLDNSGSMDSEVEVEATGYDSSQDYDGDYDDDYIYYADGGYLYTIRKTVIQCSDIAGKLSSVGKTAPYRMAYYYDNEWNSFSYQNVNYSTTDCQADNDQNVDWGDMKPQEYYSANYLNWYFYNQETQTKTRLEIVQEVANNLADGLSNVNIGLMAFDTNANTQYHVNIDQYMGEGGRILVPIADVEENRQTFKDGVNALGPDTNTPLSETLFGAKRYFEGKSPFLSNADDQASDAMDGNQYDSPINLECQSNHVIVLTDGEPTKDYNHTDDMATELGIDSCDGNCLDEIADYMQNSDISEDHDGNQRVTTHTVGFLTDQDLLSSTAEKGGGDYYLADNADNLTAAFNTIIKEVLSTNSTFSSPGVSVNNFNQLEHLDALYFALFEPTTRSRWPGNLKRYRLKSDGTIVDQNDNDAIDDSTGFFKEGARSFWSSIDDGAQASVGGVAGQLPDDNAQRKVYTHYSGSTSKVLSDSVNAVTTANSNNLTKAMFGDANMSDADHNKLIKWTRGVDVNDVDQDGNHSDSRHYIADPLHSRPNLQVYGGTEADPDTTVFFGDNQGYLHAIDGETGVPHFSFIPEAMLANQPTLLANDVTDAMRPYGMDGSVTSWFADKDGNNAVNGEDHVYIYSGMRRGGRNYYGLDVTDRSAPELLWTIEGGEGDFSELGQSWSQPVKKKVRIGDAVKDVLIISGGYDPDQDDVNTRTEDDQGRAIYIVDASTGDRLWWAGPEGSGADLVLDDMDYSIPATPAVIDVNGDDLADQIYVGDMGGQVWRVDFAHGKSAANFATAGVIADLAGDSVATNRRFYHTPDLSGTLKDGKRQLNLVIGSGFQAHPLDTGVEDRLYKLDVSSIVAPTDDDGNIEYTTLTEDDLYDTTDNLIQQGSDAQKETAEANLADGDGWYIRFTRSGEKVLSSSATLRGDVYITTYEPSDNLDPCVPAAGQARLYHVKLRDGRAVVNYDGVGGDEALTKPDREKTLKTTGLPPSPKSITIEGEEIIVTGSETTKAPPPKSLVRKIYWYEE</sequence>
<evidence type="ECO:0000256" key="2">
    <source>
        <dbReference type="ARBA" id="ARBA00008387"/>
    </source>
</evidence>
<keyword evidence="4" id="KW-0479">Metal-binding</keyword>
<evidence type="ECO:0000256" key="7">
    <source>
        <dbReference type="SAM" id="SignalP"/>
    </source>
</evidence>
<comment type="caution">
    <text evidence="9">The sequence shown here is derived from an EMBL/GenBank/DDBJ whole genome shotgun (WGS) entry which is preliminary data.</text>
</comment>
<keyword evidence="5" id="KW-0106">Calcium</keyword>
<feature type="domain" description="PilY1 beta-propeller" evidence="8">
    <location>
        <begin position="570"/>
        <end position="826"/>
    </location>
</feature>
<keyword evidence="6" id="KW-0281">Fimbrium</keyword>
<evidence type="ECO:0000259" key="8">
    <source>
        <dbReference type="Pfam" id="PF05567"/>
    </source>
</evidence>
<evidence type="ECO:0000256" key="4">
    <source>
        <dbReference type="ARBA" id="ARBA00022723"/>
    </source>
</evidence>
<accession>A0A2U1CUA4</accession>
<keyword evidence="7" id="KW-0732">Signal</keyword>
<evidence type="ECO:0000313" key="10">
    <source>
        <dbReference type="Proteomes" id="UP000245887"/>
    </source>
</evidence>
<organism evidence="9 10">
    <name type="scientific">Tamilnaduibacter salinus</name>
    <dbReference type="NCBI Taxonomy" id="1484056"/>
    <lineage>
        <taxon>Bacteria</taxon>
        <taxon>Pseudomonadati</taxon>
        <taxon>Pseudomonadota</taxon>
        <taxon>Gammaproteobacteria</taxon>
        <taxon>Pseudomonadales</taxon>
        <taxon>Marinobacteraceae</taxon>
        <taxon>Tamilnaduibacter</taxon>
    </lineage>
</organism>
<feature type="signal peptide" evidence="7">
    <location>
        <begin position="1"/>
        <end position="23"/>
    </location>
</feature>
<evidence type="ECO:0000256" key="1">
    <source>
        <dbReference type="ARBA" id="ARBA00004561"/>
    </source>
</evidence>
<gene>
    <name evidence="9" type="ORF">C8D92_109175</name>
</gene>
<proteinExistence type="inferred from homology"/>
<evidence type="ECO:0000256" key="5">
    <source>
        <dbReference type="ARBA" id="ARBA00022837"/>
    </source>
</evidence>
<feature type="chain" id="PRO_5015723956" evidence="7">
    <location>
        <begin position="24"/>
        <end position="1065"/>
    </location>
</feature>
<dbReference type="InterPro" id="IPR011047">
    <property type="entry name" value="Quinoprotein_ADH-like_sf"/>
</dbReference>
<dbReference type="Pfam" id="PF05567">
    <property type="entry name" value="T4P_PilY1"/>
    <property type="match status" value="1"/>
</dbReference>
<dbReference type="InterPro" id="IPR036465">
    <property type="entry name" value="vWFA_dom_sf"/>
</dbReference>
<reference evidence="9 10" key="1">
    <citation type="submission" date="2018-04" db="EMBL/GenBank/DDBJ databases">
        <title>Genomic Encyclopedia of Type Strains, Phase IV (KMG-IV): sequencing the most valuable type-strain genomes for metagenomic binning, comparative biology and taxonomic classification.</title>
        <authorList>
            <person name="Goeker M."/>
        </authorList>
    </citation>
    <scope>NUCLEOTIDE SEQUENCE [LARGE SCALE GENOMIC DNA]</scope>
    <source>
        <strain evidence="9 10">DSM 28688</strain>
    </source>
</reference>
<dbReference type="GO" id="GO:0009289">
    <property type="term" value="C:pilus"/>
    <property type="evidence" value="ECO:0007669"/>
    <property type="project" value="UniProtKB-SubCell"/>
</dbReference>
<dbReference type="Proteomes" id="UP000245887">
    <property type="component" value="Unassembled WGS sequence"/>
</dbReference>
<comment type="similarity">
    <text evidence="2">Belongs to the PilY1 family.</text>
</comment>
<dbReference type="AlphaFoldDB" id="A0A2U1CUA4"/>
<comment type="subcellular location">
    <subcellularLocation>
        <location evidence="1">Fimbrium</location>
    </subcellularLocation>
</comment>
<evidence type="ECO:0000313" key="9">
    <source>
        <dbReference type="EMBL" id="PVY70422.1"/>
    </source>
</evidence>
<dbReference type="GO" id="GO:0046872">
    <property type="term" value="F:metal ion binding"/>
    <property type="evidence" value="ECO:0007669"/>
    <property type="project" value="UniProtKB-KW"/>
</dbReference>